<reference evidence="1" key="1">
    <citation type="submission" date="2020-05" db="EMBL/GenBank/DDBJ databases">
        <title>Large-scale comparative analyses of tick genomes elucidate their genetic diversity and vector capacities.</title>
        <authorList>
            <person name="Jia N."/>
            <person name="Wang J."/>
            <person name="Shi W."/>
            <person name="Du L."/>
            <person name="Sun Y."/>
            <person name="Zhan W."/>
            <person name="Jiang J."/>
            <person name="Wang Q."/>
            <person name="Zhang B."/>
            <person name="Ji P."/>
            <person name="Sakyi L.B."/>
            <person name="Cui X."/>
            <person name="Yuan T."/>
            <person name="Jiang B."/>
            <person name="Yang W."/>
            <person name="Lam T.T.-Y."/>
            <person name="Chang Q."/>
            <person name="Ding S."/>
            <person name="Wang X."/>
            <person name="Zhu J."/>
            <person name="Ruan X."/>
            <person name="Zhao L."/>
            <person name="Wei J."/>
            <person name="Que T."/>
            <person name="Du C."/>
            <person name="Cheng J."/>
            <person name="Dai P."/>
            <person name="Han X."/>
            <person name="Huang E."/>
            <person name="Gao Y."/>
            <person name="Liu J."/>
            <person name="Shao H."/>
            <person name="Ye R."/>
            <person name="Li L."/>
            <person name="Wei W."/>
            <person name="Wang X."/>
            <person name="Wang C."/>
            <person name="Yang T."/>
            <person name="Huo Q."/>
            <person name="Li W."/>
            <person name="Guo W."/>
            <person name="Chen H."/>
            <person name="Zhou L."/>
            <person name="Ni X."/>
            <person name="Tian J."/>
            <person name="Zhou Y."/>
            <person name="Sheng Y."/>
            <person name="Liu T."/>
            <person name="Pan Y."/>
            <person name="Xia L."/>
            <person name="Li J."/>
            <person name="Zhao F."/>
            <person name="Cao W."/>
        </authorList>
    </citation>
    <scope>NUCLEOTIDE SEQUENCE</scope>
    <source>
        <strain evidence="1">Hyas-2018</strain>
    </source>
</reference>
<keyword evidence="2" id="KW-1185">Reference proteome</keyword>
<evidence type="ECO:0000313" key="2">
    <source>
        <dbReference type="Proteomes" id="UP000821845"/>
    </source>
</evidence>
<protein>
    <submittedName>
        <fullName evidence="1">Uncharacterized protein</fullName>
    </submittedName>
</protein>
<name>A0ACB7TLP9_HYAAI</name>
<organism evidence="1 2">
    <name type="scientific">Hyalomma asiaticum</name>
    <name type="common">Tick</name>
    <dbReference type="NCBI Taxonomy" id="266040"/>
    <lineage>
        <taxon>Eukaryota</taxon>
        <taxon>Metazoa</taxon>
        <taxon>Ecdysozoa</taxon>
        <taxon>Arthropoda</taxon>
        <taxon>Chelicerata</taxon>
        <taxon>Arachnida</taxon>
        <taxon>Acari</taxon>
        <taxon>Parasitiformes</taxon>
        <taxon>Ixodida</taxon>
        <taxon>Ixodoidea</taxon>
        <taxon>Ixodidae</taxon>
        <taxon>Hyalomminae</taxon>
        <taxon>Hyalomma</taxon>
    </lineage>
</organism>
<evidence type="ECO:0000313" key="1">
    <source>
        <dbReference type="EMBL" id="KAH6947830.1"/>
    </source>
</evidence>
<proteinExistence type="predicted"/>
<dbReference type="Proteomes" id="UP000821845">
    <property type="component" value="Chromosome 1"/>
</dbReference>
<sequence length="115" mass="12451">MLHRRPASNPPERACAFSVGESATEGPPGRSSAATVASHKKQSSWRVLRKARLLRATTRYEQGCGDSGDHRRGTRREKAKQQRSFRSGVAAAALENSGNSATLRSSRPLPTIVIP</sequence>
<comment type="caution">
    <text evidence="1">The sequence shown here is derived from an EMBL/GenBank/DDBJ whole genome shotgun (WGS) entry which is preliminary data.</text>
</comment>
<dbReference type="EMBL" id="CM023481">
    <property type="protein sequence ID" value="KAH6947830.1"/>
    <property type="molecule type" value="Genomic_DNA"/>
</dbReference>
<accession>A0ACB7TLP9</accession>
<gene>
    <name evidence="1" type="ORF">HPB50_021638</name>
</gene>